<dbReference type="InterPro" id="IPR005481">
    <property type="entry name" value="BC-like_N"/>
</dbReference>
<evidence type="ECO:0000259" key="6">
    <source>
        <dbReference type="PROSITE" id="PS50975"/>
    </source>
</evidence>
<keyword evidence="1" id="KW-0436">Ligase</keyword>
<dbReference type="Gene3D" id="3.30.470.20">
    <property type="entry name" value="ATP-grasp fold, B domain"/>
    <property type="match status" value="1"/>
</dbReference>
<dbReference type="PROSITE" id="PS50975">
    <property type="entry name" value="ATP_GRASP"/>
    <property type="match status" value="1"/>
</dbReference>
<dbReference type="Proteomes" id="UP001202248">
    <property type="component" value="Unassembled WGS sequence"/>
</dbReference>
<gene>
    <name evidence="8" type="ORF">MKP09_14600</name>
</gene>
<dbReference type="EMBL" id="JAKWBL010000003">
    <property type="protein sequence ID" value="MCH5599048.1"/>
    <property type="molecule type" value="Genomic_DNA"/>
</dbReference>
<evidence type="ECO:0000256" key="3">
    <source>
        <dbReference type="ARBA" id="ARBA00022840"/>
    </source>
</evidence>
<evidence type="ECO:0000313" key="9">
    <source>
        <dbReference type="Proteomes" id="UP001202248"/>
    </source>
</evidence>
<evidence type="ECO:0000313" key="8">
    <source>
        <dbReference type="EMBL" id="MCH5599048.1"/>
    </source>
</evidence>
<evidence type="ECO:0000256" key="4">
    <source>
        <dbReference type="ARBA" id="ARBA00023267"/>
    </source>
</evidence>
<dbReference type="InterPro" id="IPR011761">
    <property type="entry name" value="ATP-grasp"/>
</dbReference>
<dbReference type="InterPro" id="IPR005479">
    <property type="entry name" value="CPAse_ATP-bd"/>
</dbReference>
<dbReference type="SUPFAM" id="SSF51246">
    <property type="entry name" value="Rudiment single hybrid motif"/>
    <property type="match status" value="1"/>
</dbReference>
<accession>A0ABS9SKY5</accession>
<dbReference type="InterPro" id="IPR050856">
    <property type="entry name" value="Biotin_carboxylase_complex"/>
</dbReference>
<dbReference type="InterPro" id="IPR011054">
    <property type="entry name" value="Rudment_hybrid_motif"/>
</dbReference>
<name>A0ABS9SKY5_9BACT</name>
<dbReference type="PROSITE" id="PS00866">
    <property type="entry name" value="CPSASE_1"/>
    <property type="match status" value="1"/>
</dbReference>
<dbReference type="SMART" id="SM00878">
    <property type="entry name" value="Biotin_carb_C"/>
    <property type="match status" value="1"/>
</dbReference>
<evidence type="ECO:0000256" key="2">
    <source>
        <dbReference type="ARBA" id="ARBA00022741"/>
    </source>
</evidence>
<feature type="domain" description="ATP-grasp" evidence="6">
    <location>
        <begin position="106"/>
        <end position="300"/>
    </location>
</feature>
<comment type="caution">
    <text evidence="8">The sequence shown here is derived from an EMBL/GenBank/DDBJ whole genome shotgun (WGS) entry which is preliminary data.</text>
</comment>
<dbReference type="PROSITE" id="PS00867">
    <property type="entry name" value="CPSASE_2"/>
    <property type="match status" value="1"/>
</dbReference>
<keyword evidence="3 5" id="KW-0067">ATP-binding</keyword>
<dbReference type="InterPro" id="IPR005482">
    <property type="entry name" value="Biotin_COase_C"/>
</dbReference>
<dbReference type="InterPro" id="IPR011764">
    <property type="entry name" value="Biotin_carboxylation_dom"/>
</dbReference>
<feature type="domain" description="Biotin carboxylation" evidence="7">
    <location>
        <begin position="1"/>
        <end position="443"/>
    </location>
</feature>
<evidence type="ECO:0000256" key="5">
    <source>
        <dbReference type="PROSITE-ProRule" id="PRU00409"/>
    </source>
</evidence>
<dbReference type="PANTHER" id="PTHR18866">
    <property type="entry name" value="CARBOXYLASE:PYRUVATE/ACETYL-COA/PROPIONYL-COA CARBOXYLASE"/>
    <property type="match status" value="1"/>
</dbReference>
<keyword evidence="2 5" id="KW-0547">Nucleotide-binding</keyword>
<dbReference type="RefSeq" id="WP_240831495.1">
    <property type="nucleotide sequence ID" value="NZ_JAKWBL010000003.1"/>
</dbReference>
<dbReference type="InterPro" id="IPR016185">
    <property type="entry name" value="PreATP-grasp_dom_sf"/>
</dbReference>
<evidence type="ECO:0000256" key="1">
    <source>
        <dbReference type="ARBA" id="ARBA00022598"/>
    </source>
</evidence>
<proteinExistence type="predicted"/>
<protein>
    <submittedName>
        <fullName evidence="8">ATP-grasp domain-containing protein</fullName>
    </submittedName>
</protein>
<keyword evidence="9" id="KW-1185">Reference proteome</keyword>
<dbReference type="SUPFAM" id="SSF56059">
    <property type="entry name" value="Glutathione synthetase ATP-binding domain-like"/>
    <property type="match status" value="1"/>
</dbReference>
<dbReference type="Pfam" id="PF02785">
    <property type="entry name" value="Biotin_carb_C"/>
    <property type="match status" value="1"/>
</dbReference>
<dbReference type="Pfam" id="PF02786">
    <property type="entry name" value="CPSase_L_D2"/>
    <property type="match status" value="1"/>
</dbReference>
<evidence type="ECO:0000259" key="7">
    <source>
        <dbReference type="PROSITE" id="PS50979"/>
    </source>
</evidence>
<sequence>MAYSTHSKKMEIETVAIYNEADRQTAFVKNADEAIFLDGDGLNETYLNIEKIIAAAKKTGADAIHPGYGFLSENPLFVTACEKANIIFIGPGASAIQAMGNKIQARATATKAGVPVTPGITGSVEDLFKNYKDVGFPILIKAAAGGGGKGMRVVNNESEYQSALEATAREAKSYFGDETVYIEKYIDKPRHIEVQILGDQHDNVIHLYERECSLQRRHQKIIEEAPSPTLSENVRRQICEAAVALAKSIGYYSAGTMEFLVDELQQFYFLEMNTRIQVEHPVTELTTGIDIVEQQINIANGNPLSIQQKDIRQNGHAIECRIYAEDPGQHFLPSPGLLSYYEEPLFEASSPQTNMLSPVATGRIDSMQLQTGDVISGDFDPMISKLIVWNKDRETARQSMLSALGQYHIKGIKTNLEFLIGLLSHPDYINNNISTKYIDTNLEEIIHFIQTKKRKRIT</sequence>
<organism evidence="8 9">
    <name type="scientific">Niabella ginsengisoli</name>
    <dbReference type="NCBI Taxonomy" id="522298"/>
    <lineage>
        <taxon>Bacteria</taxon>
        <taxon>Pseudomonadati</taxon>
        <taxon>Bacteroidota</taxon>
        <taxon>Chitinophagia</taxon>
        <taxon>Chitinophagales</taxon>
        <taxon>Chitinophagaceae</taxon>
        <taxon>Niabella</taxon>
    </lineage>
</organism>
<reference evidence="8 9" key="1">
    <citation type="submission" date="2022-02" db="EMBL/GenBank/DDBJ databases">
        <authorList>
            <person name="Min J."/>
        </authorList>
    </citation>
    <scope>NUCLEOTIDE SEQUENCE [LARGE SCALE GENOMIC DNA]</scope>
    <source>
        <strain evidence="8 9">GR10-1</strain>
    </source>
</reference>
<dbReference type="Pfam" id="PF00289">
    <property type="entry name" value="Biotin_carb_N"/>
    <property type="match status" value="1"/>
</dbReference>
<dbReference type="PROSITE" id="PS50979">
    <property type="entry name" value="BC"/>
    <property type="match status" value="1"/>
</dbReference>
<dbReference type="SUPFAM" id="SSF52440">
    <property type="entry name" value="PreATP-grasp domain"/>
    <property type="match status" value="1"/>
</dbReference>
<dbReference type="PANTHER" id="PTHR18866:SF33">
    <property type="entry name" value="METHYLCROTONOYL-COA CARBOXYLASE SUBUNIT ALPHA, MITOCHONDRIAL-RELATED"/>
    <property type="match status" value="1"/>
</dbReference>
<keyword evidence="4" id="KW-0092">Biotin</keyword>